<name>A0A174I1M3_9CLOT</name>
<dbReference type="InterPro" id="IPR017853">
    <property type="entry name" value="GH"/>
</dbReference>
<dbReference type="RefSeq" id="WP_055266719.1">
    <property type="nucleotide sequence ID" value="NZ_CABIXQ010000016.1"/>
</dbReference>
<dbReference type="Proteomes" id="UP000095594">
    <property type="component" value="Unassembled WGS sequence"/>
</dbReference>
<dbReference type="EMBL" id="CYZX01000016">
    <property type="protein sequence ID" value="CUO79258.1"/>
    <property type="molecule type" value="Genomic_DNA"/>
</dbReference>
<dbReference type="SUPFAM" id="SSF51445">
    <property type="entry name" value="(Trans)glycosidases"/>
    <property type="match status" value="1"/>
</dbReference>
<dbReference type="EC" id="3.2.1.86" evidence="2"/>
<dbReference type="GO" id="GO:0016052">
    <property type="term" value="P:carbohydrate catabolic process"/>
    <property type="evidence" value="ECO:0007669"/>
    <property type="project" value="TreeGrafter"/>
</dbReference>
<dbReference type="AlphaFoldDB" id="A0A174I1M3"/>
<dbReference type="InterPro" id="IPR001360">
    <property type="entry name" value="Glyco_hydro_1"/>
</dbReference>
<dbReference type="GO" id="GO:0008706">
    <property type="term" value="F:6-phospho-beta-glucosidase activity"/>
    <property type="evidence" value="ECO:0007669"/>
    <property type="project" value="UniProtKB-EC"/>
</dbReference>
<dbReference type="Pfam" id="PF00232">
    <property type="entry name" value="Glyco_hydro_1"/>
    <property type="match status" value="2"/>
</dbReference>
<protein>
    <submittedName>
        <fullName evidence="2">Aryl-phospho-beta-D-glucosidase BglA</fullName>
        <ecNumber evidence="2">3.2.1.86</ecNumber>
    </submittedName>
</protein>
<dbReference type="InterPro" id="IPR033132">
    <property type="entry name" value="GH_1_N_CS"/>
</dbReference>
<evidence type="ECO:0000256" key="1">
    <source>
        <dbReference type="RuleBase" id="RU003690"/>
    </source>
</evidence>
<reference evidence="2 3" key="1">
    <citation type="submission" date="2015-09" db="EMBL/GenBank/DDBJ databases">
        <authorList>
            <consortium name="Pathogen Informatics"/>
        </authorList>
    </citation>
    <scope>NUCLEOTIDE SEQUENCE [LARGE SCALE GENOMIC DNA]</scope>
    <source>
        <strain evidence="2 3">2789STDY5834856</strain>
    </source>
</reference>
<comment type="similarity">
    <text evidence="1">Belongs to the glycosyl hydrolase 1 family.</text>
</comment>
<organism evidence="2 3">
    <name type="scientific">Clostridium disporicum</name>
    <dbReference type="NCBI Taxonomy" id="84024"/>
    <lineage>
        <taxon>Bacteria</taxon>
        <taxon>Bacillati</taxon>
        <taxon>Bacillota</taxon>
        <taxon>Clostridia</taxon>
        <taxon>Eubacteriales</taxon>
        <taxon>Clostridiaceae</taxon>
        <taxon>Clostridium</taxon>
    </lineage>
</organism>
<proteinExistence type="inferred from homology"/>
<dbReference type="PROSITE" id="PS00653">
    <property type="entry name" value="GLYCOSYL_HYDROL_F1_2"/>
    <property type="match status" value="1"/>
</dbReference>
<gene>
    <name evidence="2" type="primary">bglA4</name>
    <name evidence="2" type="ORF">ERS852471_02314</name>
</gene>
<dbReference type="PRINTS" id="PR00131">
    <property type="entry name" value="GLHYDRLASE1"/>
</dbReference>
<sequence>MSFPEGFLWGGATAANQYEGGYISGGKGLATADVITDGDQHTPRKITIELEDGTKKAINRFEDLPKGAKAYIDENIYYPSHVATDFYNHYKEDIALMAEMGFKCFRMSINWSRIFPNGDNKIPNEEGLKFYDDVFDELLKYGIEPVVTINHFDIPLNLAIEYDGWLNRKTIGFFERYCETIFNRYKNKVKYWMTFNEVNFLRDYTTLGITEASNLQRQQQAIYNLLLSSAKVVILGHKINPEFKIGLMVANILFYPETCNPNDVIKTMELDRGFKDFYLDVQVRGYYPSYKLKELERLNITLEKEDEDDEILKAGTVDYIAFSYYNSGVVSTKEDKNKTGGNQLGGVKNPYLEESQWGWPIDPQGIRIVLNRLYDKYQKPLMIVENGLGAIDNVEENGSINDEYRIDYLRKHIVEMKKAVEYDGVDLMGYTPWGCIDLVSAGTGEMKKRYGFVYVDMDDKGNGTLKRSKKKSFEWYKKVIESNGEILD</sequence>
<dbReference type="GO" id="GO:0005829">
    <property type="term" value="C:cytosol"/>
    <property type="evidence" value="ECO:0007669"/>
    <property type="project" value="TreeGrafter"/>
</dbReference>
<keyword evidence="2" id="KW-0326">Glycosidase</keyword>
<dbReference type="OrthoDB" id="2339329at2"/>
<dbReference type="Gene3D" id="3.20.20.80">
    <property type="entry name" value="Glycosidases"/>
    <property type="match status" value="1"/>
</dbReference>
<dbReference type="PANTHER" id="PTHR10353">
    <property type="entry name" value="GLYCOSYL HYDROLASE"/>
    <property type="match status" value="1"/>
</dbReference>
<keyword evidence="2" id="KW-0378">Hydrolase</keyword>
<evidence type="ECO:0000313" key="2">
    <source>
        <dbReference type="EMBL" id="CUO79258.1"/>
    </source>
</evidence>
<accession>A0A174I1M3</accession>
<dbReference type="PANTHER" id="PTHR10353:SF296">
    <property type="entry name" value="6-PHOSPHO-BETA-GLUCOSIDASE"/>
    <property type="match status" value="1"/>
</dbReference>
<evidence type="ECO:0000313" key="3">
    <source>
        <dbReference type="Proteomes" id="UP000095594"/>
    </source>
</evidence>